<dbReference type="RefSeq" id="WP_183205218.1">
    <property type="nucleotide sequence ID" value="NZ_JAAAMM010000001.1"/>
</dbReference>
<evidence type="ECO:0000313" key="1">
    <source>
        <dbReference type="EMBL" id="MBB4000982.1"/>
    </source>
</evidence>
<keyword evidence="2" id="KW-1185">Reference proteome</keyword>
<proteinExistence type="predicted"/>
<evidence type="ECO:0000313" key="2">
    <source>
        <dbReference type="Proteomes" id="UP000588647"/>
    </source>
</evidence>
<dbReference type="AlphaFoldDB" id="A0A7W6H9I5"/>
<accession>A0A7W6H9I5</accession>
<dbReference type="Proteomes" id="UP000588647">
    <property type="component" value="Unassembled WGS sequence"/>
</dbReference>
<comment type="caution">
    <text evidence="1">The sequence shown here is derived from an EMBL/GenBank/DDBJ whole genome shotgun (WGS) entry which is preliminary data.</text>
</comment>
<organism evidence="1 2">
    <name type="scientific">Aurantimonas endophytica</name>
    <dbReference type="NCBI Taxonomy" id="1522175"/>
    <lineage>
        <taxon>Bacteria</taxon>
        <taxon>Pseudomonadati</taxon>
        <taxon>Pseudomonadota</taxon>
        <taxon>Alphaproteobacteria</taxon>
        <taxon>Hyphomicrobiales</taxon>
        <taxon>Aurantimonadaceae</taxon>
        <taxon>Aurantimonas</taxon>
    </lineage>
</organism>
<gene>
    <name evidence="1" type="ORF">GGR03_000029</name>
</gene>
<reference evidence="1 2" key="1">
    <citation type="submission" date="2020-08" db="EMBL/GenBank/DDBJ databases">
        <title>Genomic Encyclopedia of Type Strains, Phase IV (KMG-IV): sequencing the most valuable type-strain genomes for metagenomic binning, comparative biology and taxonomic classification.</title>
        <authorList>
            <person name="Goeker M."/>
        </authorList>
    </citation>
    <scope>NUCLEOTIDE SEQUENCE [LARGE SCALE GENOMIC DNA]</scope>
    <source>
        <strain evidence="1 2">DSM 103570</strain>
    </source>
</reference>
<name>A0A7W6H9I5_9HYPH</name>
<sequence>MKRLRLFWLRLNGLTEWHPSHRGTEFCEGRYHPETGVWETRALTPEQQIDADWMTAIR</sequence>
<protein>
    <submittedName>
        <fullName evidence="1">Uncharacterized protein</fullName>
    </submittedName>
</protein>
<dbReference type="EMBL" id="JACIEM010000001">
    <property type="protein sequence ID" value="MBB4000982.1"/>
    <property type="molecule type" value="Genomic_DNA"/>
</dbReference>